<accession>A0A0F9FE85</accession>
<protein>
    <submittedName>
        <fullName evidence="1">Uncharacterized protein</fullName>
    </submittedName>
</protein>
<reference evidence="1" key="1">
    <citation type="journal article" date="2015" name="Nature">
        <title>Complex archaea that bridge the gap between prokaryotes and eukaryotes.</title>
        <authorList>
            <person name="Spang A."/>
            <person name="Saw J.H."/>
            <person name="Jorgensen S.L."/>
            <person name="Zaremba-Niedzwiedzka K."/>
            <person name="Martijn J."/>
            <person name="Lind A.E."/>
            <person name="van Eijk R."/>
            <person name="Schleper C."/>
            <person name="Guy L."/>
            <person name="Ettema T.J."/>
        </authorList>
    </citation>
    <scope>NUCLEOTIDE SEQUENCE</scope>
</reference>
<dbReference type="AlphaFoldDB" id="A0A0F9FE85"/>
<proteinExistence type="predicted"/>
<dbReference type="EMBL" id="LAZR01032961">
    <property type="protein sequence ID" value="KKL49427.1"/>
    <property type="molecule type" value="Genomic_DNA"/>
</dbReference>
<feature type="non-terminal residue" evidence="1">
    <location>
        <position position="80"/>
    </location>
</feature>
<comment type="caution">
    <text evidence="1">The sequence shown here is derived from an EMBL/GenBank/DDBJ whole genome shotgun (WGS) entry which is preliminary data.</text>
</comment>
<organism evidence="1">
    <name type="scientific">marine sediment metagenome</name>
    <dbReference type="NCBI Taxonomy" id="412755"/>
    <lineage>
        <taxon>unclassified sequences</taxon>
        <taxon>metagenomes</taxon>
        <taxon>ecological metagenomes</taxon>
    </lineage>
</organism>
<sequence>MSFPEVGTLRYDILVGVDWRHKLDIHDRGVLKPLLEEGLDIVATNLVASIHTTAVPFFQEIPVILARRAHRYARILEVMS</sequence>
<evidence type="ECO:0000313" key="1">
    <source>
        <dbReference type="EMBL" id="KKL49427.1"/>
    </source>
</evidence>
<name>A0A0F9FE85_9ZZZZ</name>
<gene>
    <name evidence="1" type="ORF">LCGC14_2315590</name>
</gene>